<dbReference type="Proteomes" id="UP001153709">
    <property type="component" value="Chromosome 3"/>
</dbReference>
<dbReference type="InterPro" id="IPR010562">
    <property type="entry name" value="Haemolymph_juvenile_hormone-bd"/>
</dbReference>
<name>A0A9N9SYH9_DIABA</name>
<dbReference type="GO" id="GO:0007623">
    <property type="term" value="P:circadian rhythm"/>
    <property type="evidence" value="ECO:0007669"/>
    <property type="project" value="UniProtKB-ARBA"/>
</dbReference>
<evidence type="ECO:0000256" key="3">
    <source>
        <dbReference type="ARBA" id="ARBA00060902"/>
    </source>
</evidence>
<proteinExistence type="inferred from homology"/>
<dbReference type="EMBL" id="OU898278">
    <property type="protein sequence ID" value="CAG9832014.1"/>
    <property type="molecule type" value="Genomic_DNA"/>
</dbReference>
<evidence type="ECO:0000313" key="6">
    <source>
        <dbReference type="Proteomes" id="UP001153709"/>
    </source>
</evidence>
<dbReference type="InterPro" id="IPR038606">
    <property type="entry name" value="To_sf"/>
</dbReference>
<protein>
    <submittedName>
        <fullName evidence="5">Uncharacterized protein</fullName>
    </submittedName>
</protein>
<dbReference type="SMART" id="SM00700">
    <property type="entry name" value="JHBP"/>
    <property type="match status" value="1"/>
</dbReference>
<dbReference type="PANTHER" id="PTHR11008">
    <property type="entry name" value="PROTEIN TAKEOUT-LIKE PROTEIN"/>
    <property type="match status" value="1"/>
</dbReference>
<dbReference type="AlphaFoldDB" id="A0A9N9SYH9"/>
<dbReference type="PANTHER" id="PTHR11008:SF32">
    <property type="entry name" value="CIRCADIAN CLOCK-CONTROLLED PROTEIN DAYWAKE-RELATED"/>
    <property type="match status" value="1"/>
</dbReference>
<evidence type="ECO:0000256" key="4">
    <source>
        <dbReference type="SAM" id="SignalP"/>
    </source>
</evidence>
<sequence>MTKFFVVLVLTLSASLSYATNISELFKICHQSDKDLDTCLKGAIEVAIKAIGSKGIPDLGVPPVEPIAVKEITFGSGTDAVQLDQTYYDVKLHGFTDNLKITKAHYDAGKKILTFSTFTPILKQQGKYDLKGKILVIPVYGKGDSLVTLKDVTMNHVITFEEEKKQGKTYLKVINYEGEMFLKGANFDFKNLFDGNKLLSDNILKVVNENWSVIIGELREGIVKSYSQIFSSIAQSLVSKVPVNDIFPS</sequence>
<dbReference type="Pfam" id="PF06585">
    <property type="entry name" value="JHBP"/>
    <property type="match status" value="1"/>
</dbReference>
<dbReference type="GO" id="GO:0005615">
    <property type="term" value="C:extracellular space"/>
    <property type="evidence" value="ECO:0007669"/>
    <property type="project" value="TreeGrafter"/>
</dbReference>
<evidence type="ECO:0000256" key="2">
    <source>
        <dbReference type="ARBA" id="ARBA00023108"/>
    </source>
</evidence>
<reference evidence="5" key="1">
    <citation type="submission" date="2022-01" db="EMBL/GenBank/DDBJ databases">
        <authorList>
            <person name="King R."/>
        </authorList>
    </citation>
    <scope>NUCLEOTIDE SEQUENCE</scope>
</reference>
<evidence type="ECO:0000313" key="5">
    <source>
        <dbReference type="EMBL" id="CAG9832014.1"/>
    </source>
</evidence>
<organism evidence="5 6">
    <name type="scientific">Diabrotica balteata</name>
    <name type="common">Banded cucumber beetle</name>
    <dbReference type="NCBI Taxonomy" id="107213"/>
    <lineage>
        <taxon>Eukaryota</taxon>
        <taxon>Metazoa</taxon>
        <taxon>Ecdysozoa</taxon>
        <taxon>Arthropoda</taxon>
        <taxon>Hexapoda</taxon>
        <taxon>Insecta</taxon>
        <taxon>Pterygota</taxon>
        <taxon>Neoptera</taxon>
        <taxon>Endopterygota</taxon>
        <taxon>Coleoptera</taxon>
        <taxon>Polyphaga</taxon>
        <taxon>Cucujiformia</taxon>
        <taxon>Chrysomeloidea</taxon>
        <taxon>Chrysomelidae</taxon>
        <taxon>Galerucinae</taxon>
        <taxon>Diabroticina</taxon>
        <taxon>Diabroticites</taxon>
        <taxon>Diabrotica</taxon>
    </lineage>
</organism>
<gene>
    <name evidence="5" type="ORF">DIABBA_LOCUS5550</name>
</gene>
<dbReference type="OrthoDB" id="8190514at2759"/>
<keyword evidence="2" id="KW-0090">Biological rhythms</keyword>
<keyword evidence="1 4" id="KW-0732">Signal</keyword>
<keyword evidence="6" id="KW-1185">Reference proteome</keyword>
<feature type="chain" id="PRO_5040154737" evidence="4">
    <location>
        <begin position="20"/>
        <end position="249"/>
    </location>
</feature>
<accession>A0A9N9SYH9</accession>
<dbReference type="Gene3D" id="3.15.10.30">
    <property type="entry name" value="Haemolymph juvenile hormone binding protein"/>
    <property type="match status" value="1"/>
</dbReference>
<comment type="similarity">
    <text evidence="3">Belongs to the TO family.</text>
</comment>
<feature type="signal peptide" evidence="4">
    <location>
        <begin position="1"/>
        <end position="19"/>
    </location>
</feature>
<dbReference type="FunFam" id="3.15.10.30:FF:000001">
    <property type="entry name" value="Takeout-like protein 1"/>
    <property type="match status" value="1"/>
</dbReference>
<evidence type="ECO:0000256" key="1">
    <source>
        <dbReference type="ARBA" id="ARBA00022729"/>
    </source>
</evidence>